<keyword evidence="5" id="KW-0479">Metal-binding</keyword>
<dbReference type="AlphaFoldDB" id="A0A2Z2MY49"/>
<evidence type="ECO:0000256" key="5">
    <source>
        <dbReference type="ARBA" id="ARBA00022723"/>
    </source>
</evidence>
<dbReference type="PANTHER" id="PTHR33571:SF14">
    <property type="entry name" value="PROTEIN ADENYLYLTRANSFERASE MJ0435-RELATED"/>
    <property type="match status" value="1"/>
</dbReference>
<protein>
    <recommendedName>
        <fullName evidence="9">protein adenylyltransferase</fullName>
        <ecNumber evidence="9">2.7.7.108</ecNumber>
    </recommendedName>
</protein>
<dbReference type="GO" id="GO:0003700">
    <property type="term" value="F:DNA-binding transcription factor activity"/>
    <property type="evidence" value="ECO:0007669"/>
    <property type="project" value="InterPro"/>
</dbReference>
<gene>
    <name evidence="15" type="ORF">A3L10_00060</name>
</gene>
<evidence type="ECO:0000256" key="3">
    <source>
        <dbReference type="ARBA" id="ARBA00022679"/>
    </source>
</evidence>
<evidence type="ECO:0000256" key="10">
    <source>
        <dbReference type="ARBA" id="ARBA00038276"/>
    </source>
</evidence>
<dbReference type="Gene3D" id="3.30.460.10">
    <property type="entry name" value="Beta Polymerase, domain 2"/>
    <property type="match status" value="1"/>
</dbReference>
<evidence type="ECO:0000256" key="12">
    <source>
        <dbReference type="ARBA" id="ARBA00048696"/>
    </source>
</evidence>
<keyword evidence="3 15" id="KW-0808">Transferase</keyword>
<keyword evidence="16" id="KW-1185">Reference proteome</keyword>
<evidence type="ECO:0000256" key="4">
    <source>
        <dbReference type="ARBA" id="ARBA00022695"/>
    </source>
</evidence>
<evidence type="ECO:0000256" key="8">
    <source>
        <dbReference type="ARBA" id="ARBA00022842"/>
    </source>
</evidence>
<keyword evidence="4" id="KW-0548">Nucleotidyltransferase</keyword>
<accession>A0A2Z2MY49</accession>
<dbReference type="SUPFAM" id="SSF81301">
    <property type="entry name" value="Nucleotidyltransferase"/>
    <property type="match status" value="1"/>
</dbReference>
<dbReference type="GO" id="GO:0046872">
    <property type="term" value="F:metal ion binding"/>
    <property type="evidence" value="ECO:0007669"/>
    <property type="project" value="UniProtKB-KW"/>
</dbReference>
<dbReference type="InterPro" id="IPR036390">
    <property type="entry name" value="WH_DNA-bd_sf"/>
</dbReference>
<dbReference type="PANTHER" id="PTHR33571">
    <property type="entry name" value="SSL8005 PROTEIN"/>
    <property type="match status" value="1"/>
</dbReference>
<dbReference type="Pfam" id="PF01022">
    <property type="entry name" value="HTH_5"/>
    <property type="match status" value="1"/>
</dbReference>
<comment type="similarity">
    <text evidence="10">Belongs to the MntA antitoxin family.</text>
</comment>
<evidence type="ECO:0000259" key="13">
    <source>
        <dbReference type="Pfam" id="PF01022"/>
    </source>
</evidence>
<keyword evidence="2" id="KW-1277">Toxin-antitoxin system</keyword>
<comment type="catalytic activity">
    <reaction evidence="12">
        <text>L-tyrosyl-[protein] + ATP = O-(5'-adenylyl)-L-tyrosyl-[protein] + diphosphate</text>
        <dbReference type="Rhea" id="RHEA:54288"/>
        <dbReference type="Rhea" id="RHEA-COMP:10136"/>
        <dbReference type="Rhea" id="RHEA-COMP:13846"/>
        <dbReference type="ChEBI" id="CHEBI:30616"/>
        <dbReference type="ChEBI" id="CHEBI:33019"/>
        <dbReference type="ChEBI" id="CHEBI:46858"/>
        <dbReference type="ChEBI" id="CHEBI:83624"/>
        <dbReference type="EC" id="2.7.7.108"/>
    </reaction>
</comment>
<dbReference type="OrthoDB" id="61846at2157"/>
<comment type="catalytic activity">
    <reaction evidence="11">
        <text>O-(5'-adenylyl)-L-tyrosyl-[protein] + ATP = O-[5'-(adenylyl-(5'-&gt;3')-adenylyl)]-L-tyrosyl-[protein] + diphosphate</text>
        <dbReference type="Rhea" id="RHEA:66528"/>
        <dbReference type="Rhea" id="RHEA-COMP:13846"/>
        <dbReference type="Rhea" id="RHEA-COMP:17046"/>
        <dbReference type="ChEBI" id="CHEBI:30616"/>
        <dbReference type="ChEBI" id="CHEBI:33019"/>
        <dbReference type="ChEBI" id="CHEBI:83624"/>
        <dbReference type="ChEBI" id="CHEBI:167160"/>
    </reaction>
</comment>
<dbReference type="InterPro" id="IPR002934">
    <property type="entry name" value="Polymerase_NTP_transf_dom"/>
</dbReference>
<evidence type="ECO:0000256" key="9">
    <source>
        <dbReference type="ARBA" id="ARBA00034531"/>
    </source>
</evidence>
<feature type="domain" description="Polymerase nucleotidyl transferase" evidence="14">
    <location>
        <begin position="89"/>
        <end position="153"/>
    </location>
</feature>
<keyword evidence="8" id="KW-0460">Magnesium</keyword>
<evidence type="ECO:0000256" key="1">
    <source>
        <dbReference type="ARBA" id="ARBA00001946"/>
    </source>
</evidence>
<dbReference type="GO" id="GO:0005524">
    <property type="term" value="F:ATP binding"/>
    <property type="evidence" value="ECO:0007669"/>
    <property type="project" value="UniProtKB-KW"/>
</dbReference>
<comment type="cofactor">
    <cofactor evidence="1">
        <name>Mg(2+)</name>
        <dbReference type="ChEBI" id="CHEBI:18420"/>
    </cofactor>
</comment>
<keyword evidence="6" id="KW-0547">Nucleotide-binding</keyword>
<dbReference type="SUPFAM" id="SSF46785">
    <property type="entry name" value="Winged helix' DNA-binding domain"/>
    <property type="match status" value="1"/>
</dbReference>
<evidence type="ECO:0000259" key="14">
    <source>
        <dbReference type="Pfam" id="PF01909"/>
    </source>
</evidence>
<name>A0A2Z2MY49_9EURY</name>
<dbReference type="InterPro" id="IPR036388">
    <property type="entry name" value="WH-like_DNA-bd_sf"/>
</dbReference>
<dbReference type="InterPro" id="IPR001845">
    <property type="entry name" value="HTH_ArsR_DNA-bd_dom"/>
</dbReference>
<proteinExistence type="inferred from homology"/>
<dbReference type="EMBL" id="CP015106">
    <property type="protein sequence ID" value="ASJ13597.1"/>
    <property type="molecule type" value="Genomic_DNA"/>
</dbReference>
<evidence type="ECO:0000256" key="2">
    <source>
        <dbReference type="ARBA" id="ARBA00022649"/>
    </source>
</evidence>
<dbReference type="Pfam" id="PF01909">
    <property type="entry name" value="NTP_transf_2"/>
    <property type="match status" value="1"/>
</dbReference>
<dbReference type="EC" id="2.7.7.108" evidence="9"/>
<dbReference type="Proteomes" id="UP000250085">
    <property type="component" value="Chromosome"/>
</dbReference>
<reference evidence="15 16" key="1">
    <citation type="submission" date="2016-04" db="EMBL/GenBank/DDBJ databases">
        <title>Complete genome sequence of Thermococcus radiotolerans type strain EJ2.</title>
        <authorList>
            <person name="Oger P.M."/>
        </authorList>
    </citation>
    <scope>NUCLEOTIDE SEQUENCE [LARGE SCALE GENOMIC DNA]</scope>
    <source>
        <strain evidence="15 16">EJ2</strain>
    </source>
</reference>
<evidence type="ECO:0000256" key="7">
    <source>
        <dbReference type="ARBA" id="ARBA00022840"/>
    </source>
</evidence>
<dbReference type="InterPro" id="IPR052038">
    <property type="entry name" value="Type-VII_TA_antitoxin"/>
</dbReference>
<dbReference type="InterPro" id="IPR043519">
    <property type="entry name" value="NT_sf"/>
</dbReference>
<evidence type="ECO:0000313" key="15">
    <source>
        <dbReference type="EMBL" id="ASJ13597.1"/>
    </source>
</evidence>
<dbReference type="KEGG" id="trl:A3L10_00060"/>
<keyword evidence="7" id="KW-0067">ATP-binding</keyword>
<organism evidence="15 16">
    <name type="scientific">Thermococcus radiotolerans</name>
    <dbReference type="NCBI Taxonomy" id="187880"/>
    <lineage>
        <taxon>Archaea</taxon>
        <taxon>Methanobacteriati</taxon>
        <taxon>Methanobacteriota</taxon>
        <taxon>Thermococci</taxon>
        <taxon>Thermococcales</taxon>
        <taxon>Thermococcaceae</taxon>
        <taxon>Thermococcus</taxon>
    </lineage>
</organism>
<evidence type="ECO:0000256" key="6">
    <source>
        <dbReference type="ARBA" id="ARBA00022741"/>
    </source>
</evidence>
<dbReference type="CDD" id="cd00090">
    <property type="entry name" value="HTH_ARSR"/>
    <property type="match status" value="1"/>
</dbReference>
<evidence type="ECO:0000256" key="11">
    <source>
        <dbReference type="ARBA" id="ARBA00047518"/>
    </source>
</evidence>
<feature type="domain" description="HTH arsR-type" evidence="13">
    <location>
        <begin position="11"/>
        <end position="57"/>
    </location>
</feature>
<sequence length="181" mass="21336">MTMLSKLFTTERRVRILSSLLEKDTFGVEEVARELKVSKGTVSSYLKELIEGGLVRKEGRRFRWVDENARRELKREVNYWRLREKLIPLKSDWIKALGVYGSFARGDNKRDSDVDVWILVEEEDPLKVAELHENLELLTGRKVDLMVLTKERLNRLKVENPYLYWNLKLVSLTIWGTLNEV</sequence>
<evidence type="ECO:0000313" key="16">
    <source>
        <dbReference type="Proteomes" id="UP000250085"/>
    </source>
</evidence>
<dbReference type="CDD" id="cd05403">
    <property type="entry name" value="NT_KNTase_like"/>
    <property type="match status" value="1"/>
</dbReference>
<dbReference type="Gene3D" id="1.10.10.10">
    <property type="entry name" value="Winged helix-like DNA-binding domain superfamily/Winged helix DNA-binding domain"/>
    <property type="match status" value="1"/>
</dbReference>
<dbReference type="GO" id="GO:0070733">
    <property type="term" value="F:AMPylase activity"/>
    <property type="evidence" value="ECO:0007669"/>
    <property type="project" value="UniProtKB-EC"/>
</dbReference>
<dbReference type="InterPro" id="IPR011991">
    <property type="entry name" value="ArsR-like_HTH"/>
</dbReference>